<comment type="caution">
    <text evidence="1">The sequence shown here is derived from an EMBL/GenBank/DDBJ whole genome shotgun (WGS) entry which is preliminary data.</text>
</comment>
<gene>
    <name evidence="1" type="ORF">VNO77_16468</name>
</gene>
<evidence type="ECO:0000313" key="2">
    <source>
        <dbReference type="Proteomes" id="UP001367508"/>
    </source>
</evidence>
<sequence>MGKGLSPPTSNPSHILSTADNSCQCDYYASQLESEKWHVFYGLLVCLYARSEKLALKVKKLLVLVKDLIPWYQLEMCPEDSYYIDEMNITRRNLLHNHSCVVTV</sequence>
<dbReference type="AlphaFoldDB" id="A0AAN9M0F7"/>
<reference evidence="1 2" key="1">
    <citation type="submission" date="2024-01" db="EMBL/GenBank/DDBJ databases">
        <title>The genomes of 5 underutilized Papilionoideae crops provide insights into root nodulation and disease resistanc.</title>
        <authorList>
            <person name="Jiang F."/>
        </authorList>
    </citation>
    <scope>NUCLEOTIDE SEQUENCE [LARGE SCALE GENOMIC DNA]</scope>
    <source>
        <strain evidence="1">LVBAO_FW01</strain>
        <tissue evidence="1">Leaves</tissue>
    </source>
</reference>
<organism evidence="1 2">
    <name type="scientific">Canavalia gladiata</name>
    <name type="common">Sword bean</name>
    <name type="synonym">Dolichos gladiatus</name>
    <dbReference type="NCBI Taxonomy" id="3824"/>
    <lineage>
        <taxon>Eukaryota</taxon>
        <taxon>Viridiplantae</taxon>
        <taxon>Streptophyta</taxon>
        <taxon>Embryophyta</taxon>
        <taxon>Tracheophyta</taxon>
        <taxon>Spermatophyta</taxon>
        <taxon>Magnoliopsida</taxon>
        <taxon>eudicotyledons</taxon>
        <taxon>Gunneridae</taxon>
        <taxon>Pentapetalae</taxon>
        <taxon>rosids</taxon>
        <taxon>fabids</taxon>
        <taxon>Fabales</taxon>
        <taxon>Fabaceae</taxon>
        <taxon>Papilionoideae</taxon>
        <taxon>50 kb inversion clade</taxon>
        <taxon>NPAAA clade</taxon>
        <taxon>indigoferoid/millettioid clade</taxon>
        <taxon>Phaseoleae</taxon>
        <taxon>Canavalia</taxon>
    </lineage>
</organism>
<dbReference type="EMBL" id="JAYMYQ010000003">
    <property type="protein sequence ID" value="KAK7345855.1"/>
    <property type="molecule type" value="Genomic_DNA"/>
</dbReference>
<protein>
    <submittedName>
        <fullName evidence="1">Uncharacterized protein</fullName>
    </submittedName>
</protein>
<dbReference type="Proteomes" id="UP001367508">
    <property type="component" value="Unassembled WGS sequence"/>
</dbReference>
<proteinExistence type="predicted"/>
<accession>A0AAN9M0F7</accession>
<keyword evidence="2" id="KW-1185">Reference proteome</keyword>
<name>A0AAN9M0F7_CANGL</name>
<evidence type="ECO:0000313" key="1">
    <source>
        <dbReference type="EMBL" id="KAK7345855.1"/>
    </source>
</evidence>